<protein>
    <submittedName>
        <fullName evidence="1">Uncharacterized protein</fullName>
    </submittedName>
</protein>
<sequence length="46" mass="4905">ARPQAEIVEITVIAARHPLSPTIALLSILQKGVTWKQAAALSPRTS</sequence>
<evidence type="ECO:0000313" key="1">
    <source>
        <dbReference type="EMBL" id="MCI84171.1"/>
    </source>
</evidence>
<proteinExistence type="predicted"/>
<keyword evidence="2" id="KW-1185">Reference proteome</keyword>
<name>A0A392VB71_9FABA</name>
<organism evidence="1 2">
    <name type="scientific">Trifolium medium</name>
    <dbReference type="NCBI Taxonomy" id="97028"/>
    <lineage>
        <taxon>Eukaryota</taxon>
        <taxon>Viridiplantae</taxon>
        <taxon>Streptophyta</taxon>
        <taxon>Embryophyta</taxon>
        <taxon>Tracheophyta</taxon>
        <taxon>Spermatophyta</taxon>
        <taxon>Magnoliopsida</taxon>
        <taxon>eudicotyledons</taxon>
        <taxon>Gunneridae</taxon>
        <taxon>Pentapetalae</taxon>
        <taxon>rosids</taxon>
        <taxon>fabids</taxon>
        <taxon>Fabales</taxon>
        <taxon>Fabaceae</taxon>
        <taxon>Papilionoideae</taxon>
        <taxon>50 kb inversion clade</taxon>
        <taxon>NPAAA clade</taxon>
        <taxon>Hologalegina</taxon>
        <taxon>IRL clade</taxon>
        <taxon>Trifolieae</taxon>
        <taxon>Trifolium</taxon>
    </lineage>
</organism>
<reference evidence="1 2" key="1">
    <citation type="journal article" date="2018" name="Front. Plant Sci.">
        <title>Red Clover (Trifolium pratense) and Zigzag Clover (T. medium) - A Picture of Genomic Similarities and Differences.</title>
        <authorList>
            <person name="Dluhosova J."/>
            <person name="Istvanek J."/>
            <person name="Nedelnik J."/>
            <person name="Repkova J."/>
        </authorList>
    </citation>
    <scope>NUCLEOTIDE SEQUENCE [LARGE SCALE GENOMIC DNA]</scope>
    <source>
        <strain evidence="2">cv. 10/8</strain>
        <tissue evidence="1">Leaf</tissue>
    </source>
</reference>
<evidence type="ECO:0000313" key="2">
    <source>
        <dbReference type="Proteomes" id="UP000265520"/>
    </source>
</evidence>
<comment type="caution">
    <text evidence="1">The sequence shown here is derived from an EMBL/GenBank/DDBJ whole genome shotgun (WGS) entry which is preliminary data.</text>
</comment>
<dbReference type="AlphaFoldDB" id="A0A392VB71"/>
<dbReference type="EMBL" id="LXQA011084363">
    <property type="protein sequence ID" value="MCI84171.1"/>
    <property type="molecule type" value="Genomic_DNA"/>
</dbReference>
<feature type="non-terminal residue" evidence="1">
    <location>
        <position position="1"/>
    </location>
</feature>
<dbReference type="Proteomes" id="UP000265520">
    <property type="component" value="Unassembled WGS sequence"/>
</dbReference>
<accession>A0A392VB71</accession>